<evidence type="ECO:0000259" key="10">
    <source>
        <dbReference type="Pfam" id="PF00999"/>
    </source>
</evidence>
<dbReference type="AlphaFoldDB" id="A0A363UKY7"/>
<feature type="transmembrane region" description="Helical" evidence="9">
    <location>
        <begin position="84"/>
        <end position="106"/>
    </location>
</feature>
<evidence type="ECO:0000256" key="1">
    <source>
        <dbReference type="ARBA" id="ARBA00004141"/>
    </source>
</evidence>
<keyword evidence="4" id="KW-0050">Antiport</keyword>
<feature type="transmembrane region" description="Helical" evidence="9">
    <location>
        <begin position="242"/>
        <end position="260"/>
    </location>
</feature>
<reference evidence="11 12" key="1">
    <citation type="submission" date="2018-05" db="EMBL/GenBank/DDBJ databases">
        <title>Abyssibacter profundi OUC007T gen. nov., sp. nov, a marine bacterium isolated from seawater of the Mariana Trench.</title>
        <authorList>
            <person name="Zhou S."/>
        </authorList>
    </citation>
    <scope>NUCLEOTIDE SEQUENCE [LARGE SCALE GENOMIC DNA]</scope>
    <source>
        <strain evidence="11 12">OUC007</strain>
    </source>
</reference>
<evidence type="ECO:0000313" key="12">
    <source>
        <dbReference type="Proteomes" id="UP000251800"/>
    </source>
</evidence>
<accession>A0A363UKY7</accession>
<dbReference type="PANTHER" id="PTHR42751:SF3">
    <property type="entry name" value="SODIUM_GLUTAMATE SYMPORTER"/>
    <property type="match status" value="1"/>
</dbReference>
<dbReference type="GO" id="GO:1902600">
    <property type="term" value="P:proton transmembrane transport"/>
    <property type="evidence" value="ECO:0007669"/>
    <property type="project" value="InterPro"/>
</dbReference>
<dbReference type="Pfam" id="PF00999">
    <property type="entry name" value="Na_H_Exchanger"/>
    <property type="match status" value="1"/>
</dbReference>
<evidence type="ECO:0000256" key="6">
    <source>
        <dbReference type="ARBA" id="ARBA00022989"/>
    </source>
</evidence>
<dbReference type="GO" id="GO:0015297">
    <property type="term" value="F:antiporter activity"/>
    <property type="evidence" value="ECO:0007669"/>
    <property type="project" value="UniProtKB-KW"/>
</dbReference>
<evidence type="ECO:0000256" key="2">
    <source>
        <dbReference type="ARBA" id="ARBA00005551"/>
    </source>
</evidence>
<feature type="transmembrane region" description="Helical" evidence="9">
    <location>
        <begin position="6"/>
        <end position="27"/>
    </location>
</feature>
<keyword evidence="12" id="KW-1185">Reference proteome</keyword>
<keyword evidence="8 9" id="KW-0472">Membrane</keyword>
<sequence length="397" mass="42459">MHLDPLMLKLVAALLVILVVGLGLRILKQPHVVGYLLAGVILGPHGLSLVADQHAVARLGEFGVIFLLFFIGMEASPKRLIANWRVTVIGTFIQISASVGMIWIVGAMVGWSIARIVLLGFVISLSSTAVVLNYLHDSGRLRTKVGEDSIGVLLAQDLAIIPMLVVIGILGGGQPDPHTISLQAIGIVLVAGLLVWMVRSDRVRLPLGARLRADKELQVFVAVLICLGLALITGLFDLSTALGAFLAGMLVGAAKETHWVHQRLEPFRVVFVAIFFVSIGMLLDLGFVLEHWAMVVALLLTVLVTKTGINAVMFRSLGDTWRHAVLAGAVLAQIGEFSFVLAAAGARTNLITDFAYQVAISVIALSLLVSPAWIGGTLRLLKRNKARAAQRAANAQN</sequence>
<evidence type="ECO:0000256" key="4">
    <source>
        <dbReference type="ARBA" id="ARBA00022449"/>
    </source>
</evidence>
<feature type="transmembrane region" description="Helical" evidence="9">
    <location>
        <begin position="112"/>
        <end position="132"/>
    </location>
</feature>
<feature type="transmembrane region" description="Helical" evidence="9">
    <location>
        <begin position="292"/>
        <end position="312"/>
    </location>
</feature>
<dbReference type="InterPro" id="IPR006153">
    <property type="entry name" value="Cation/H_exchanger_TM"/>
</dbReference>
<name>A0A363UKY7_9GAMM</name>
<evidence type="ECO:0000313" key="11">
    <source>
        <dbReference type="EMBL" id="PWN56074.1"/>
    </source>
</evidence>
<evidence type="ECO:0000256" key="3">
    <source>
        <dbReference type="ARBA" id="ARBA00022448"/>
    </source>
</evidence>
<feature type="transmembrane region" description="Helical" evidence="9">
    <location>
        <begin position="267"/>
        <end position="286"/>
    </location>
</feature>
<keyword evidence="3" id="KW-0813">Transport</keyword>
<feature type="transmembrane region" description="Helical" evidence="9">
    <location>
        <begin position="180"/>
        <end position="198"/>
    </location>
</feature>
<keyword evidence="5 9" id="KW-0812">Transmembrane</keyword>
<feature type="transmembrane region" description="Helical" evidence="9">
    <location>
        <begin position="219"/>
        <end position="236"/>
    </location>
</feature>
<evidence type="ECO:0000256" key="5">
    <source>
        <dbReference type="ARBA" id="ARBA00022692"/>
    </source>
</evidence>
<comment type="subcellular location">
    <subcellularLocation>
        <location evidence="1">Membrane</location>
        <topology evidence="1">Multi-pass membrane protein</topology>
    </subcellularLocation>
</comment>
<organism evidence="11 12">
    <name type="scientific">Abyssibacter profundi</name>
    <dbReference type="NCBI Taxonomy" id="2182787"/>
    <lineage>
        <taxon>Bacteria</taxon>
        <taxon>Pseudomonadati</taxon>
        <taxon>Pseudomonadota</taxon>
        <taxon>Gammaproteobacteria</taxon>
        <taxon>Chromatiales</taxon>
        <taxon>Oceanococcaceae</taxon>
        <taxon>Abyssibacter</taxon>
    </lineage>
</organism>
<dbReference type="Gene3D" id="1.20.1530.20">
    <property type="match status" value="1"/>
</dbReference>
<feature type="transmembrane region" description="Helical" evidence="9">
    <location>
        <begin position="55"/>
        <end position="72"/>
    </location>
</feature>
<feature type="transmembrane region" description="Helical" evidence="9">
    <location>
        <begin position="32"/>
        <end position="49"/>
    </location>
</feature>
<dbReference type="PANTHER" id="PTHR42751">
    <property type="entry name" value="SODIUM/HYDROGEN EXCHANGER FAMILY/TRKA DOMAIN PROTEIN"/>
    <property type="match status" value="1"/>
</dbReference>
<dbReference type="OrthoDB" id="9781411at2"/>
<evidence type="ECO:0000256" key="7">
    <source>
        <dbReference type="ARBA" id="ARBA00023065"/>
    </source>
</evidence>
<comment type="caution">
    <text evidence="11">The sequence shown here is derived from an EMBL/GenBank/DDBJ whole genome shotgun (WGS) entry which is preliminary data.</text>
</comment>
<feature type="transmembrane region" description="Helical" evidence="9">
    <location>
        <begin position="358"/>
        <end position="381"/>
    </location>
</feature>
<protein>
    <submittedName>
        <fullName evidence="11">Sodium:proton exchanger</fullName>
    </submittedName>
</protein>
<proteinExistence type="inferred from homology"/>
<dbReference type="InterPro" id="IPR038770">
    <property type="entry name" value="Na+/solute_symporter_sf"/>
</dbReference>
<dbReference type="EMBL" id="QEQK01000007">
    <property type="protein sequence ID" value="PWN56074.1"/>
    <property type="molecule type" value="Genomic_DNA"/>
</dbReference>
<feature type="transmembrane region" description="Helical" evidence="9">
    <location>
        <begin position="153"/>
        <end position="174"/>
    </location>
</feature>
<keyword evidence="6 9" id="KW-1133">Transmembrane helix</keyword>
<gene>
    <name evidence="11" type="ORF">DEH80_09700</name>
</gene>
<feature type="domain" description="Cation/H+ exchanger transmembrane" evidence="10">
    <location>
        <begin position="15"/>
        <end position="378"/>
    </location>
</feature>
<keyword evidence="7" id="KW-0406">Ion transport</keyword>
<feature type="transmembrane region" description="Helical" evidence="9">
    <location>
        <begin position="324"/>
        <end position="346"/>
    </location>
</feature>
<evidence type="ECO:0000256" key="9">
    <source>
        <dbReference type="SAM" id="Phobius"/>
    </source>
</evidence>
<dbReference type="GO" id="GO:0016020">
    <property type="term" value="C:membrane"/>
    <property type="evidence" value="ECO:0007669"/>
    <property type="project" value="UniProtKB-SubCell"/>
</dbReference>
<comment type="similarity">
    <text evidence="2">Belongs to the monovalent cation:proton antiporter 2 (CPA2) transporter (TC 2.A.37) family.</text>
</comment>
<dbReference type="Proteomes" id="UP000251800">
    <property type="component" value="Unassembled WGS sequence"/>
</dbReference>
<evidence type="ECO:0000256" key="8">
    <source>
        <dbReference type="ARBA" id="ARBA00023136"/>
    </source>
</evidence>